<dbReference type="Gene3D" id="3.40.50.450">
    <property type="match status" value="1"/>
</dbReference>
<name>A6G3W0_9BACT</name>
<gene>
    <name evidence="1" type="ORF">PPSIR1_35262</name>
</gene>
<keyword evidence="2" id="KW-1185">Reference proteome</keyword>
<evidence type="ECO:0000313" key="2">
    <source>
        <dbReference type="Proteomes" id="UP000005801"/>
    </source>
</evidence>
<sequence length="203" mass="21311">MPRRRRAPKPPEPQAWRAKTEAAFHTPASFAAYKQAQGFALLGVMGYAGSWRRTGKTGAALKAHVAAARAALEAELCAARERHGIKLVMASGATNNGVLELAYDLCVELGILAMGITSGRALAYEVGAMDFVVPVGSRFGDESQDFVELCDEFLVLGGGDQSLAEAEAALAVDKPVRVIVGFGGAADALAAREELTQLVRVGP</sequence>
<dbReference type="STRING" id="391625.PPSIR1_35262"/>
<dbReference type="AlphaFoldDB" id="A6G3W0"/>
<dbReference type="RefSeq" id="WP_006971409.1">
    <property type="nucleotide sequence ID" value="NZ_ABCS01000019.1"/>
</dbReference>
<evidence type="ECO:0000313" key="1">
    <source>
        <dbReference type="EMBL" id="EDM79497.1"/>
    </source>
</evidence>
<proteinExistence type="predicted"/>
<organism evidence="1 2">
    <name type="scientific">Plesiocystis pacifica SIR-1</name>
    <dbReference type="NCBI Taxonomy" id="391625"/>
    <lineage>
        <taxon>Bacteria</taxon>
        <taxon>Pseudomonadati</taxon>
        <taxon>Myxococcota</taxon>
        <taxon>Polyangia</taxon>
        <taxon>Nannocystales</taxon>
        <taxon>Nannocystaceae</taxon>
        <taxon>Plesiocystis</taxon>
    </lineage>
</organism>
<accession>A6G3W0</accession>
<protein>
    <submittedName>
        <fullName evidence="1">Uncharacterized protein</fullName>
    </submittedName>
</protein>
<comment type="caution">
    <text evidence="1">The sequence shown here is derived from an EMBL/GenBank/DDBJ whole genome shotgun (WGS) entry which is preliminary data.</text>
</comment>
<dbReference type="EMBL" id="ABCS01000019">
    <property type="protein sequence ID" value="EDM79497.1"/>
    <property type="molecule type" value="Genomic_DNA"/>
</dbReference>
<reference evidence="1 2" key="1">
    <citation type="submission" date="2007-06" db="EMBL/GenBank/DDBJ databases">
        <authorList>
            <person name="Shimkets L."/>
            <person name="Ferriera S."/>
            <person name="Johnson J."/>
            <person name="Kravitz S."/>
            <person name="Beeson K."/>
            <person name="Sutton G."/>
            <person name="Rogers Y.-H."/>
            <person name="Friedman R."/>
            <person name="Frazier M."/>
            <person name="Venter J.C."/>
        </authorList>
    </citation>
    <scope>NUCLEOTIDE SEQUENCE [LARGE SCALE GENOMIC DNA]</scope>
    <source>
        <strain evidence="1 2">SIR-1</strain>
    </source>
</reference>
<dbReference type="SUPFAM" id="SSF102405">
    <property type="entry name" value="MCP/YpsA-like"/>
    <property type="match status" value="1"/>
</dbReference>
<dbReference type="OrthoDB" id="1493337at2"/>
<dbReference type="eggNOG" id="ENOG5032XAH">
    <property type="taxonomic scope" value="Bacteria"/>
</dbReference>
<dbReference type="Proteomes" id="UP000005801">
    <property type="component" value="Unassembled WGS sequence"/>
</dbReference>